<dbReference type="EMBL" id="NLAX01000094">
    <property type="protein sequence ID" value="PKS08676.1"/>
    <property type="molecule type" value="Genomic_DNA"/>
</dbReference>
<proteinExistence type="predicted"/>
<keyword evidence="3" id="KW-1185">Reference proteome</keyword>
<sequence length="304" mass="34620">MSLNASRLQLGRLALSSPRPLPAPSSARSISYTAQRFSLPPESPSYIPVPSAPLSDETKPARVRGSLPVPRKVFPQPSDSRKLDPSYLAETYPRSEKPPSSATLADEHPQHWKRIMAESRRKNLRAGLKGLWRRKLKRDERDASLGADKHKAHMAAGLAAERTDEFLTRSTVLQGTLKTEVLPDPERFEKAEASRQKTLQLEEERREARLHSLMELYVHANNFIVDEKDLETEVDRLFSENYWREPSKNSAWQEWGTQSGIYDMVGQAVRDSNPNSVEHFTADYTRNMRRQKKTAEELTGGKME</sequence>
<dbReference type="AlphaFoldDB" id="A0A2N3N893"/>
<dbReference type="OrthoDB" id="5223508at2759"/>
<dbReference type="Proteomes" id="UP000233524">
    <property type="component" value="Unassembled WGS sequence"/>
</dbReference>
<evidence type="ECO:0000256" key="1">
    <source>
        <dbReference type="SAM" id="MobiDB-lite"/>
    </source>
</evidence>
<reference evidence="2 3" key="1">
    <citation type="journal article" date="2017" name="G3 (Bethesda)">
        <title>First Draft Genome Sequence of the Pathogenic Fungus Lomentospora prolificans (Formerly Scedosporium prolificans).</title>
        <authorList>
            <person name="Luo R."/>
            <person name="Zimin A."/>
            <person name="Workman R."/>
            <person name="Fan Y."/>
            <person name="Pertea G."/>
            <person name="Grossman N."/>
            <person name="Wear M.P."/>
            <person name="Jia B."/>
            <person name="Miller H."/>
            <person name="Casadevall A."/>
            <person name="Timp W."/>
            <person name="Zhang S.X."/>
            <person name="Salzberg S.L."/>
        </authorList>
    </citation>
    <scope>NUCLEOTIDE SEQUENCE [LARGE SCALE GENOMIC DNA]</scope>
    <source>
        <strain evidence="2 3">JHH-5317</strain>
    </source>
</reference>
<evidence type="ECO:0000313" key="3">
    <source>
        <dbReference type="Proteomes" id="UP000233524"/>
    </source>
</evidence>
<feature type="region of interest" description="Disordered" evidence="1">
    <location>
        <begin position="34"/>
        <end position="85"/>
    </location>
</feature>
<comment type="caution">
    <text evidence="2">The sequence shown here is derived from an EMBL/GenBank/DDBJ whole genome shotgun (WGS) entry which is preliminary data.</text>
</comment>
<dbReference type="InterPro" id="IPR058940">
    <property type="entry name" value="mS26_fungi"/>
</dbReference>
<evidence type="ECO:0000313" key="2">
    <source>
        <dbReference type="EMBL" id="PKS08676.1"/>
    </source>
</evidence>
<organism evidence="2 3">
    <name type="scientific">Lomentospora prolificans</name>
    <dbReference type="NCBI Taxonomy" id="41688"/>
    <lineage>
        <taxon>Eukaryota</taxon>
        <taxon>Fungi</taxon>
        <taxon>Dikarya</taxon>
        <taxon>Ascomycota</taxon>
        <taxon>Pezizomycotina</taxon>
        <taxon>Sordariomycetes</taxon>
        <taxon>Hypocreomycetidae</taxon>
        <taxon>Microascales</taxon>
        <taxon>Microascaceae</taxon>
        <taxon>Lomentospora</taxon>
    </lineage>
</organism>
<accession>A0A2N3N893</accession>
<dbReference type="STRING" id="41688.A0A2N3N893"/>
<dbReference type="CDD" id="cd23703">
    <property type="entry name" value="mS26_PET12"/>
    <property type="match status" value="1"/>
</dbReference>
<gene>
    <name evidence="2" type="ORF">jhhlp_004729</name>
</gene>
<dbReference type="InParanoid" id="A0A2N3N893"/>
<name>A0A2N3N893_9PEZI</name>
<protein>
    <submittedName>
        <fullName evidence="2">Uncharacterized protein</fullName>
    </submittedName>
</protein>
<dbReference type="VEuPathDB" id="FungiDB:jhhlp_004729"/>
<dbReference type="Pfam" id="PF26163">
    <property type="entry name" value="mS26"/>
    <property type="match status" value="1"/>
</dbReference>